<keyword evidence="2" id="KW-0285">Flavoprotein</keyword>
<proteinExistence type="inferred from homology"/>
<keyword evidence="6" id="KW-0503">Monooxygenase</keyword>
<feature type="domain" description="Acyl-CoA oxidase/dehydrogenase middle" evidence="14">
    <location>
        <begin position="129"/>
        <end position="202"/>
    </location>
</feature>
<dbReference type="InterPro" id="IPR006091">
    <property type="entry name" value="Acyl-CoA_Oxase/DH_mid-dom"/>
</dbReference>
<dbReference type="Gene3D" id="2.40.110.10">
    <property type="entry name" value="Butyryl-CoA Dehydrogenase, subunit A, domain 2"/>
    <property type="match status" value="1"/>
</dbReference>
<dbReference type="InterPro" id="IPR036250">
    <property type="entry name" value="AcylCo_DH-like_C"/>
</dbReference>
<comment type="pathway">
    <text evidence="7">Sulfur metabolism; dibenzothiophene degradation.</text>
</comment>
<dbReference type="PIRSF" id="PIRSF016578">
    <property type="entry name" value="HsaA"/>
    <property type="match status" value="1"/>
</dbReference>
<dbReference type="Pfam" id="PF08028">
    <property type="entry name" value="Acyl-CoA_dh_2"/>
    <property type="match status" value="1"/>
</dbReference>
<evidence type="ECO:0000259" key="14">
    <source>
        <dbReference type="Pfam" id="PF02770"/>
    </source>
</evidence>
<evidence type="ECO:0000256" key="8">
    <source>
        <dbReference type="ARBA" id="ARBA00034317"/>
    </source>
</evidence>
<evidence type="ECO:0000256" key="2">
    <source>
        <dbReference type="ARBA" id="ARBA00022630"/>
    </source>
</evidence>
<dbReference type="HOGENOM" id="CLU_018204_10_1_6"/>
<sequence>MGTPTTAEDWLALAREIGEEFTRDITRRTRTRERPDAQLRRLKDSGLTNLAIPRELGGAGQRWSLIVRTIRELAAGDGSVGMLYGYHQLNLVNLRREPQPRRDRLLAEIAERRLWLAGVVNPRDDDILATPDGEGFRLDGRKGFCSGAAFADLLSVSARHARDGRRLMALIPADRPGLHYADDWDHFGVERSDSGSFVLSEVRAEPGEVIANDLEDGDDFSAVIRTPVNQSAFTQFYLGSALGALRAARAYVHREGRAGLHAGVDKAHQDPLLVSQFGELWIALQGAIALADRAALKVDELLAADEAFSAELRGEAAVEVASGEAAVEVASAKVLAARTALDVTSRVFEVMGARATHNRYAFDRFWRDTRTHSLHDPLAHKLLEVGEYALNGQYPPVRAYT</sequence>
<dbReference type="EC" id="1.14.14.21" evidence="9"/>
<protein>
    <recommendedName>
        <fullName evidence="10">Dibenzothiophene monooxygenase</fullName>
        <ecNumber evidence="9">1.14.14.21</ecNumber>
    </recommendedName>
</protein>
<comment type="subcellular location">
    <subcellularLocation>
        <location evidence="1">Cytoplasm</location>
    </subcellularLocation>
</comment>
<evidence type="ECO:0000256" key="12">
    <source>
        <dbReference type="ARBA" id="ARBA00048445"/>
    </source>
</evidence>
<comment type="similarity">
    <text evidence="8">Belongs to the DszC flavin monooxygenase family.</text>
</comment>
<reference evidence="17 18" key="1">
    <citation type="journal article" date="2015" name="PLoS ONE">
        <title>Azotobacter Genomes: The Genome of Azotobacter chroococcum NCIMB 8003 (ATCC 4412).</title>
        <authorList>
            <person name="Robson R.L."/>
            <person name="Jones R."/>
            <person name="Robson R.M."/>
            <person name="Schwartz A."/>
            <person name="Richardson T.H."/>
        </authorList>
    </citation>
    <scope>NUCLEOTIDE SEQUENCE [LARGE SCALE GENOMIC DNA]</scope>
    <source>
        <strain evidence="17 18">NCIMB 8003</strain>
    </source>
</reference>
<dbReference type="GO" id="GO:0005737">
    <property type="term" value="C:cytoplasm"/>
    <property type="evidence" value="ECO:0007669"/>
    <property type="project" value="UniProtKB-SubCell"/>
</dbReference>
<dbReference type="InterPro" id="IPR013786">
    <property type="entry name" value="AcylCoA_DH/ox_N"/>
</dbReference>
<evidence type="ECO:0000256" key="7">
    <source>
        <dbReference type="ARBA" id="ARBA00034307"/>
    </source>
</evidence>
<dbReference type="AlphaFoldDB" id="A0A0C4WHQ6"/>
<dbReference type="Proteomes" id="UP000068210">
    <property type="component" value="Chromosome"/>
</dbReference>
<evidence type="ECO:0000256" key="3">
    <source>
        <dbReference type="ARBA" id="ARBA00022643"/>
    </source>
</evidence>
<dbReference type="GO" id="GO:0008470">
    <property type="term" value="F:3-methylbutanoyl-CoA dehydrogenase activity"/>
    <property type="evidence" value="ECO:0007669"/>
    <property type="project" value="TreeGrafter"/>
</dbReference>
<dbReference type="STRING" id="1328314.Achr_17160"/>
<comment type="catalytic activity">
    <reaction evidence="13">
        <text>dibenzothiophene + 2 FMNH2 + 2 O2 = dibenzothiophene 5,5-dioxide + 2 FMN + 2 H2O + 2 H(+)</text>
        <dbReference type="Rhea" id="RHEA:49072"/>
        <dbReference type="ChEBI" id="CHEBI:15377"/>
        <dbReference type="ChEBI" id="CHEBI:15378"/>
        <dbReference type="ChEBI" id="CHEBI:15379"/>
        <dbReference type="ChEBI" id="CHEBI:23681"/>
        <dbReference type="ChEBI" id="CHEBI:57618"/>
        <dbReference type="ChEBI" id="CHEBI:58210"/>
        <dbReference type="ChEBI" id="CHEBI:90356"/>
        <dbReference type="EC" id="1.14.14.21"/>
    </reaction>
</comment>
<evidence type="ECO:0000256" key="6">
    <source>
        <dbReference type="ARBA" id="ARBA00023033"/>
    </source>
</evidence>
<evidence type="ECO:0000313" key="18">
    <source>
        <dbReference type="Proteomes" id="UP000068210"/>
    </source>
</evidence>
<dbReference type="Pfam" id="PF02771">
    <property type="entry name" value="Acyl-CoA_dh_N"/>
    <property type="match status" value="1"/>
</dbReference>
<evidence type="ECO:0000256" key="11">
    <source>
        <dbReference type="ARBA" id="ARBA00047859"/>
    </source>
</evidence>
<feature type="domain" description="Acyl-CoA dehydrogenase/oxidase N-terminal" evidence="15">
    <location>
        <begin position="12"/>
        <end position="88"/>
    </location>
</feature>
<keyword evidence="5" id="KW-0560">Oxidoreductase</keyword>
<dbReference type="PANTHER" id="PTHR43884">
    <property type="entry name" value="ACYL-COA DEHYDROGENASE"/>
    <property type="match status" value="1"/>
</dbReference>
<evidence type="ECO:0000256" key="5">
    <source>
        <dbReference type="ARBA" id="ARBA00023002"/>
    </source>
</evidence>
<evidence type="ECO:0000256" key="10">
    <source>
        <dbReference type="ARBA" id="ARBA00034345"/>
    </source>
</evidence>
<dbReference type="GO" id="GO:0050660">
    <property type="term" value="F:flavin adenine dinucleotide binding"/>
    <property type="evidence" value="ECO:0007669"/>
    <property type="project" value="InterPro"/>
</dbReference>
<dbReference type="SUPFAM" id="SSF47203">
    <property type="entry name" value="Acyl-CoA dehydrogenase C-terminal domain-like"/>
    <property type="match status" value="1"/>
</dbReference>
<feature type="domain" description="Acyl-CoA dehydrogenase C-terminal" evidence="16">
    <location>
        <begin position="235"/>
        <end position="375"/>
    </location>
</feature>
<evidence type="ECO:0000256" key="9">
    <source>
        <dbReference type="ARBA" id="ARBA00034328"/>
    </source>
</evidence>
<keyword evidence="18" id="KW-1185">Reference proteome</keyword>
<evidence type="ECO:0000256" key="13">
    <source>
        <dbReference type="ARBA" id="ARBA00049456"/>
    </source>
</evidence>
<dbReference type="KEGG" id="acx:Achr_17160"/>
<keyword evidence="4" id="KW-0547">Nucleotide-binding</keyword>
<dbReference type="EMBL" id="CP010415">
    <property type="protein sequence ID" value="AJE21173.1"/>
    <property type="molecule type" value="Genomic_DNA"/>
</dbReference>
<dbReference type="InterPro" id="IPR037069">
    <property type="entry name" value="AcylCoA_DH/ox_N_sf"/>
</dbReference>
<organism evidence="17 18">
    <name type="scientific">Azotobacter chroococcum NCIMB 8003</name>
    <dbReference type="NCBI Taxonomy" id="1328314"/>
    <lineage>
        <taxon>Bacteria</taxon>
        <taxon>Pseudomonadati</taxon>
        <taxon>Pseudomonadota</taxon>
        <taxon>Gammaproteobacteria</taxon>
        <taxon>Pseudomonadales</taxon>
        <taxon>Pseudomonadaceae</taxon>
        <taxon>Azotobacter</taxon>
    </lineage>
</organism>
<dbReference type="GO" id="GO:0006552">
    <property type="term" value="P:L-leucine catabolic process"/>
    <property type="evidence" value="ECO:0007669"/>
    <property type="project" value="TreeGrafter"/>
</dbReference>
<dbReference type="InterPro" id="IPR046373">
    <property type="entry name" value="Acyl-CoA_Oxase/DH_mid-dom_sf"/>
</dbReference>
<evidence type="ECO:0000259" key="16">
    <source>
        <dbReference type="Pfam" id="PF08028"/>
    </source>
</evidence>
<evidence type="ECO:0000259" key="15">
    <source>
        <dbReference type="Pfam" id="PF02771"/>
    </source>
</evidence>
<dbReference type="SUPFAM" id="SSF56645">
    <property type="entry name" value="Acyl-CoA dehydrogenase NM domain-like"/>
    <property type="match status" value="1"/>
</dbReference>
<evidence type="ECO:0000256" key="1">
    <source>
        <dbReference type="ARBA" id="ARBA00004496"/>
    </source>
</evidence>
<dbReference type="RefSeq" id="WP_039803573.1">
    <property type="nucleotide sequence ID" value="NZ_CP010415.1"/>
</dbReference>
<dbReference type="GO" id="GO:0004497">
    <property type="term" value="F:monooxygenase activity"/>
    <property type="evidence" value="ECO:0007669"/>
    <property type="project" value="UniProtKB-KW"/>
</dbReference>
<evidence type="ECO:0000313" key="17">
    <source>
        <dbReference type="EMBL" id="AJE21173.1"/>
    </source>
</evidence>
<keyword evidence="3" id="KW-0288">FMN</keyword>
<comment type="catalytic activity">
    <reaction evidence="12">
        <text>dibenzothiophene 5-oxide + FMNH2 + O2 = dibenzothiophene 5,5-dioxide + FMN + H2O + H(+)</text>
        <dbReference type="Rhea" id="RHEA:49080"/>
        <dbReference type="ChEBI" id="CHEBI:15377"/>
        <dbReference type="ChEBI" id="CHEBI:15378"/>
        <dbReference type="ChEBI" id="CHEBI:15379"/>
        <dbReference type="ChEBI" id="CHEBI:23683"/>
        <dbReference type="ChEBI" id="CHEBI:57618"/>
        <dbReference type="ChEBI" id="CHEBI:58210"/>
        <dbReference type="ChEBI" id="CHEBI:90356"/>
    </reaction>
</comment>
<accession>A0A0C4WHQ6</accession>
<gene>
    <name evidence="17" type="ORF">Achr_17160</name>
</gene>
<dbReference type="Pfam" id="PF02770">
    <property type="entry name" value="Acyl-CoA_dh_M"/>
    <property type="match status" value="1"/>
</dbReference>
<dbReference type="Gene3D" id="1.20.140.10">
    <property type="entry name" value="Butyryl-CoA Dehydrogenase, subunit A, domain 3"/>
    <property type="match status" value="1"/>
</dbReference>
<dbReference type="InterPro" id="IPR013107">
    <property type="entry name" value="Acyl-CoA_DH_C"/>
</dbReference>
<dbReference type="PANTHER" id="PTHR43884:SF12">
    <property type="entry name" value="ISOVALERYL-COA DEHYDROGENASE, MITOCHONDRIAL-RELATED"/>
    <property type="match status" value="1"/>
</dbReference>
<dbReference type="Gene3D" id="1.10.540.10">
    <property type="entry name" value="Acyl-CoA dehydrogenase/oxidase, N-terminal domain"/>
    <property type="match status" value="1"/>
</dbReference>
<comment type="catalytic activity">
    <reaction evidence="11">
        <text>dibenzothiophene + FMNH2 + O2 = dibenzothiophene 5-oxide + FMN + H2O + H(+)</text>
        <dbReference type="Rhea" id="RHEA:49076"/>
        <dbReference type="ChEBI" id="CHEBI:15377"/>
        <dbReference type="ChEBI" id="CHEBI:15378"/>
        <dbReference type="ChEBI" id="CHEBI:15379"/>
        <dbReference type="ChEBI" id="CHEBI:23681"/>
        <dbReference type="ChEBI" id="CHEBI:23683"/>
        <dbReference type="ChEBI" id="CHEBI:57618"/>
        <dbReference type="ChEBI" id="CHEBI:58210"/>
    </reaction>
</comment>
<evidence type="ECO:0000256" key="4">
    <source>
        <dbReference type="ARBA" id="ARBA00022741"/>
    </source>
</evidence>
<dbReference type="InterPro" id="IPR009100">
    <property type="entry name" value="AcylCoA_DH/oxidase_NM_dom_sf"/>
</dbReference>
<name>A0A0C4WHQ6_9GAMM</name>